<dbReference type="AlphaFoldDB" id="D2B5R3"/>
<dbReference type="PANTHER" id="PTHR30036">
    <property type="entry name" value="D-XYLOSE-BINDING PERIPLASMIC PROTEIN"/>
    <property type="match status" value="1"/>
</dbReference>
<dbReference type="PANTHER" id="PTHR30036:SF1">
    <property type="entry name" value="D-XYLOSE-BINDING PERIPLASMIC PROTEIN"/>
    <property type="match status" value="1"/>
</dbReference>
<dbReference type="GO" id="GO:0030288">
    <property type="term" value="C:outer membrane-bounded periplasmic space"/>
    <property type="evidence" value="ECO:0007669"/>
    <property type="project" value="TreeGrafter"/>
</dbReference>
<feature type="region of interest" description="Disordered" evidence="3">
    <location>
        <begin position="313"/>
        <end position="332"/>
    </location>
</feature>
<dbReference type="InterPro" id="IPR050555">
    <property type="entry name" value="Bact_Solute-Bind_Prot2"/>
</dbReference>
<reference evidence="6 7" key="1">
    <citation type="journal article" date="2010" name="Stand. Genomic Sci.">
        <title>Complete genome sequence of Streptosporangium roseum type strain (NI 9100).</title>
        <authorList>
            <person name="Nolan M."/>
            <person name="Sikorski J."/>
            <person name="Jando M."/>
            <person name="Lucas S."/>
            <person name="Lapidus A."/>
            <person name="Glavina Del Rio T."/>
            <person name="Chen F."/>
            <person name="Tice H."/>
            <person name="Pitluck S."/>
            <person name="Cheng J.F."/>
            <person name="Chertkov O."/>
            <person name="Sims D."/>
            <person name="Meincke L."/>
            <person name="Brettin T."/>
            <person name="Han C."/>
            <person name="Detter J.C."/>
            <person name="Bruce D."/>
            <person name="Goodwin L."/>
            <person name="Land M."/>
            <person name="Hauser L."/>
            <person name="Chang Y.J."/>
            <person name="Jeffries C.D."/>
            <person name="Ivanova N."/>
            <person name="Mavromatis K."/>
            <person name="Mikhailova N."/>
            <person name="Chen A."/>
            <person name="Palaniappan K."/>
            <person name="Chain P."/>
            <person name="Rohde M."/>
            <person name="Goker M."/>
            <person name="Bristow J."/>
            <person name="Eisen J.A."/>
            <person name="Markowitz V."/>
            <person name="Hugenholtz P."/>
            <person name="Kyrpides N.C."/>
            <person name="Klenk H.P."/>
        </authorList>
    </citation>
    <scope>NUCLEOTIDE SEQUENCE [LARGE SCALE GENOMIC DNA]</scope>
    <source>
        <strain evidence="7">ATCC 12428 / DSM 43021 / JCM 3005 / NI 9100</strain>
    </source>
</reference>
<dbReference type="PROSITE" id="PS51257">
    <property type="entry name" value="PROKAR_LIPOPROTEIN"/>
    <property type="match status" value="1"/>
</dbReference>
<dbReference type="InterPro" id="IPR025997">
    <property type="entry name" value="SBP_2_dom"/>
</dbReference>
<feature type="signal peptide" evidence="4">
    <location>
        <begin position="1"/>
        <end position="18"/>
    </location>
</feature>
<dbReference type="Pfam" id="PF13407">
    <property type="entry name" value="Peripla_BP_4"/>
    <property type="match status" value="1"/>
</dbReference>
<keyword evidence="7" id="KW-1185">Reference proteome</keyword>
<dbReference type="STRING" id="479432.Sros_8731"/>
<dbReference type="KEGG" id="sro:Sros_8731"/>
<name>D2B5R3_STRRD</name>
<dbReference type="GO" id="GO:0030246">
    <property type="term" value="F:carbohydrate binding"/>
    <property type="evidence" value="ECO:0007669"/>
    <property type="project" value="TreeGrafter"/>
</dbReference>
<proteinExistence type="predicted"/>
<keyword evidence="2 4" id="KW-0732">Signal</keyword>
<evidence type="ECO:0000256" key="3">
    <source>
        <dbReference type="SAM" id="MobiDB-lite"/>
    </source>
</evidence>
<sequence length="378" mass="39176">MKSAVTRLAAGGMALAMAFGMAACGTTGQAGDGGAASASAGDTGAVDRGFKIGLLLPESRTARYEKFDRPYITEHLAELCPKCQVVYGNAGDDPDRQRQQFDAMLNENVKVIILDPVDARAIAQSVSNARSQGVKVVAYDRLAHGPIDAYTSFDNIQVGRMQGQALLDALKAGGDPGRGPIVMINGSPSDPNADDFKKGVHSILNGQVIVGREYDTPGWSPERAGTEAAAAFAELGAERIIGVYAANDGMAGGVALAMRNAGVRKGTPLTGQDAELAAIQRILLGTQTMTVYKPIRPEAVNAAQLAVDLASGKPVTGSGSGSGTVDNGTSSSIPAQIIQPTVVTWDNIKDTVVKDGFWTVQEICAVDVRVACEAAGLT</sequence>
<evidence type="ECO:0000256" key="4">
    <source>
        <dbReference type="SAM" id="SignalP"/>
    </source>
</evidence>
<protein>
    <submittedName>
        <fullName evidence="6">Sugar ABC transporter, substrate-binding protein</fullName>
    </submittedName>
</protein>
<dbReference type="InterPro" id="IPR028082">
    <property type="entry name" value="Peripla_BP_I"/>
</dbReference>
<evidence type="ECO:0000259" key="5">
    <source>
        <dbReference type="Pfam" id="PF13407"/>
    </source>
</evidence>
<evidence type="ECO:0000256" key="1">
    <source>
        <dbReference type="ARBA" id="ARBA00004196"/>
    </source>
</evidence>
<evidence type="ECO:0000256" key="2">
    <source>
        <dbReference type="ARBA" id="ARBA00022729"/>
    </source>
</evidence>
<organism evidence="6 7">
    <name type="scientific">Streptosporangium roseum (strain ATCC 12428 / DSM 43021 / JCM 3005 / KCTC 9067 / NCIMB 10171 / NRRL 2505 / NI 9100)</name>
    <dbReference type="NCBI Taxonomy" id="479432"/>
    <lineage>
        <taxon>Bacteria</taxon>
        <taxon>Bacillati</taxon>
        <taxon>Actinomycetota</taxon>
        <taxon>Actinomycetes</taxon>
        <taxon>Streptosporangiales</taxon>
        <taxon>Streptosporangiaceae</taxon>
        <taxon>Streptosporangium</taxon>
    </lineage>
</organism>
<dbReference type="Gene3D" id="3.40.50.2300">
    <property type="match status" value="2"/>
</dbReference>
<dbReference type="HOGENOM" id="CLU_037628_13_3_11"/>
<dbReference type="EMBL" id="CP001814">
    <property type="protein sequence ID" value="ACZ91367.1"/>
    <property type="molecule type" value="Genomic_DNA"/>
</dbReference>
<evidence type="ECO:0000313" key="6">
    <source>
        <dbReference type="EMBL" id="ACZ91367.1"/>
    </source>
</evidence>
<feature type="domain" description="Periplasmic binding protein" evidence="5">
    <location>
        <begin position="52"/>
        <end position="313"/>
    </location>
</feature>
<gene>
    <name evidence="6" type="ordered locus">Sros_8731</name>
</gene>
<dbReference type="eggNOG" id="COG4213">
    <property type="taxonomic scope" value="Bacteria"/>
</dbReference>
<feature type="chain" id="PRO_5038474644" evidence="4">
    <location>
        <begin position="19"/>
        <end position="378"/>
    </location>
</feature>
<evidence type="ECO:0000313" key="7">
    <source>
        <dbReference type="Proteomes" id="UP000002029"/>
    </source>
</evidence>
<accession>D2B5R3</accession>
<dbReference type="SUPFAM" id="SSF53822">
    <property type="entry name" value="Periplasmic binding protein-like I"/>
    <property type="match status" value="1"/>
</dbReference>
<comment type="subcellular location">
    <subcellularLocation>
        <location evidence="1">Cell envelope</location>
    </subcellularLocation>
</comment>
<dbReference type="Proteomes" id="UP000002029">
    <property type="component" value="Chromosome"/>
</dbReference>